<organism evidence="4 6">
    <name type="scientific">Agathobacter rectalis</name>
    <dbReference type="NCBI Taxonomy" id="39491"/>
    <lineage>
        <taxon>Bacteria</taxon>
        <taxon>Bacillati</taxon>
        <taxon>Bacillota</taxon>
        <taxon>Clostridia</taxon>
        <taxon>Lachnospirales</taxon>
        <taxon>Lachnospiraceae</taxon>
        <taxon>Agathobacter</taxon>
    </lineage>
</organism>
<sequence>MGAPSITISFIEKAMTAVTRGERGIVMLWVKDTLAAPAVNPVTVVTEKDIPDSLKDATVEQIKLAMIGYTNAPKKVIVYCMGIADDAEKAAIDAGYKKAMEASETIKFNYLAIPTVETDQKAQEVATWVKTMRDVKKKKIKAVLPNTAADNEGIINYTTETAVKTETVTAKNGTKTTVDTKYTAEQYCARIAGLIAGTPMTIACTYAPLSELSDCTRLTDIDTPVDKGEFIVFYDGEKVKVARGVNSFVTTVDGKGDSFKKIKIVEAMDMINDDITKTAQDSYLGKYANSYSNKCLLLSAISSYFAQLQRDGIVSSYSVGLDADAIREYLKGKGLQATLDDGTVKDVDECSDEEIITADTGAFVFLTGNVKILDAIEDIKMPIYI</sequence>
<evidence type="ECO:0000313" key="7">
    <source>
        <dbReference type="Proteomes" id="UP000286104"/>
    </source>
</evidence>
<comment type="caution">
    <text evidence="4">The sequence shown here is derived from an EMBL/GenBank/DDBJ whole genome shotgun (WGS) entry which is preliminary data.</text>
</comment>
<comment type="similarity">
    <text evidence="1">Belongs to the myoviridae tail sheath protein family.</text>
</comment>
<feature type="domain" description="Tail sheath protein subtilisin-like" evidence="2">
    <location>
        <begin position="94"/>
        <end position="247"/>
    </location>
</feature>
<evidence type="ECO:0008006" key="8">
    <source>
        <dbReference type="Google" id="ProtNLM"/>
    </source>
</evidence>
<dbReference type="InterPro" id="IPR035089">
    <property type="entry name" value="Phage_sheath_subtilisin"/>
</dbReference>
<dbReference type="Proteomes" id="UP000286104">
    <property type="component" value="Unassembled WGS sequence"/>
</dbReference>
<evidence type="ECO:0000313" key="6">
    <source>
        <dbReference type="Proteomes" id="UP000283683"/>
    </source>
</evidence>
<reference evidence="6 7" key="1">
    <citation type="submission" date="2018-08" db="EMBL/GenBank/DDBJ databases">
        <title>A genome reference for cultivated species of the human gut microbiota.</title>
        <authorList>
            <person name="Zou Y."/>
            <person name="Xue W."/>
            <person name="Luo G."/>
        </authorList>
    </citation>
    <scope>NUCLEOTIDE SEQUENCE [LARGE SCALE GENOMIC DNA]</scope>
    <source>
        <strain evidence="4 6">AF06-19</strain>
        <strain evidence="5 7">AM36-3AA</strain>
    </source>
</reference>
<dbReference type="Proteomes" id="UP000283683">
    <property type="component" value="Unassembled WGS sequence"/>
</dbReference>
<feature type="domain" description="Tail sheath protein C-terminal" evidence="3">
    <location>
        <begin position="255"/>
        <end position="323"/>
    </location>
</feature>
<evidence type="ECO:0000259" key="2">
    <source>
        <dbReference type="Pfam" id="PF04984"/>
    </source>
</evidence>
<evidence type="ECO:0000256" key="1">
    <source>
        <dbReference type="ARBA" id="ARBA00008005"/>
    </source>
</evidence>
<protein>
    <recommendedName>
        <fullName evidence="8">Phage tail sheath protein</fullName>
    </recommendedName>
</protein>
<evidence type="ECO:0000259" key="3">
    <source>
        <dbReference type="Pfam" id="PF17482"/>
    </source>
</evidence>
<dbReference type="Pfam" id="PF04984">
    <property type="entry name" value="Phage_sheath_1"/>
    <property type="match status" value="1"/>
</dbReference>
<gene>
    <name evidence="5" type="ORF">DW848_02140</name>
    <name evidence="4" type="ORF">DWV45_14690</name>
</gene>
<evidence type="ECO:0000313" key="5">
    <source>
        <dbReference type="EMBL" id="RHC41263.1"/>
    </source>
</evidence>
<dbReference type="AlphaFoldDB" id="A0A413DGR7"/>
<dbReference type="Pfam" id="PF17482">
    <property type="entry name" value="Phage_sheath_1C"/>
    <property type="match status" value="1"/>
</dbReference>
<evidence type="ECO:0000313" key="4">
    <source>
        <dbReference type="EMBL" id="RGW85169.1"/>
    </source>
</evidence>
<dbReference type="Gene3D" id="3.40.50.11790">
    <property type="match status" value="1"/>
</dbReference>
<dbReference type="RefSeq" id="WP_118327306.1">
    <property type="nucleotide sequence ID" value="NZ_JBBNFZ010000039.1"/>
</dbReference>
<dbReference type="InterPro" id="IPR020287">
    <property type="entry name" value="Tail_sheath_C"/>
</dbReference>
<accession>A0A413DGR7</accession>
<dbReference type="EMBL" id="QSAZ01000019">
    <property type="protein sequence ID" value="RGW85169.1"/>
    <property type="molecule type" value="Genomic_DNA"/>
</dbReference>
<dbReference type="Gene3D" id="3.30.1370.220">
    <property type="match status" value="1"/>
</dbReference>
<proteinExistence type="inferred from homology"/>
<name>A0A413DGR7_9FIRM</name>
<dbReference type="EMBL" id="QSHU01000002">
    <property type="protein sequence ID" value="RHC41263.1"/>
    <property type="molecule type" value="Genomic_DNA"/>
</dbReference>